<name>A0ABW7NAH0_9BACT</name>
<evidence type="ECO:0000256" key="1">
    <source>
        <dbReference type="SAM" id="Coils"/>
    </source>
</evidence>
<comment type="caution">
    <text evidence="2">The sequence shown here is derived from an EMBL/GenBank/DDBJ whole genome shotgun (WGS) entry which is preliminary data.</text>
</comment>
<evidence type="ECO:0000313" key="3">
    <source>
        <dbReference type="Proteomes" id="UP001610063"/>
    </source>
</evidence>
<gene>
    <name evidence="2" type="ORF">ACHKAR_09825</name>
</gene>
<proteinExistence type="predicted"/>
<evidence type="ECO:0000313" key="2">
    <source>
        <dbReference type="EMBL" id="MFH6983739.1"/>
    </source>
</evidence>
<sequence>MKKIFMHGIYIVIIAFFVVFANIKASEAQKSIQTAEEAISQAEMAQADAVKQAQISEYLATEKSKALYSTQKIKDELEACKGKK</sequence>
<keyword evidence="3" id="KW-1185">Reference proteome</keyword>
<feature type="coiled-coil region" evidence="1">
    <location>
        <begin position="25"/>
        <end position="52"/>
    </location>
</feature>
<dbReference type="EMBL" id="JBIPKE010000015">
    <property type="protein sequence ID" value="MFH6983739.1"/>
    <property type="molecule type" value="Genomic_DNA"/>
</dbReference>
<reference evidence="2 3" key="1">
    <citation type="journal article" date="2013" name="Int. J. Syst. Evol. Microbiol.">
        <title>Marinoscillum luteum sp. nov., isolated from marine sediment.</title>
        <authorList>
            <person name="Cha I.T."/>
            <person name="Park S.J."/>
            <person name="Kim S.J."/>
            <person name="Kim J.G."/>
            <person name="Jung M.Y."/>
            <person name="Shin K.S."/>
            <person name="Kwon K.K."/>
            <person name="Yang S.H."/>
            <person name="Seo Y.S."/>
            <person name="Rhee S.K."/>
        </authorList>
    </citation>
    <scope>NUCLEOTIDE SEQUENCE [LARGE SCALE GENOMIC DNA]</scope>
    <source>
        <strain evidence="2 3">KCTC 23939</strain>
    </source>
</reference>
<organism evidence="2 3">
    <name type="scientific">Marinoscillum luteum</name>
    <dbReference type="NCBI Taxonomy" id="861051"/>
    <lineage>
        <taxon>Bacteria</taxon>
        <taxon>Pseudomonadati</taxon>
        <taxon>Bacteroidota</taxon>
        <taxon>Cytophagia</taxon>
        <taxon>Cytophagales</taxon>
        <taxon>Reichenbachiellaceae</taxon>
        <taxon>Marinoscillum</taxon>
    </lineage>
</organism>
<dbReference type="Proteomes" id="UP001610063">
    <property type="component" value="Unassembled WGS sequence"/>
</dbReference>
<protein>
    <submittedName>
        <fullName evidence="2">Uncharacterized protein</fullName>
    </submittedName>
</protein>
<dbReference type="RefSeq" id="WP_395417274.1">
    <property type="nucleotide sequence ID" value="NZ_JBIPKE010000015.1"/>
</dbReference>
<keyword evidence="1" id="KW-0175">Coiled coil</keyword>
<accession>A0ABW7NAH0</accession>